<evidence type="ECO:0000313" key="3">
    <source>
        <dbReference type="Proteomes" id="UP000178873"/>
    </source>
</evidence>
<evidence type="ECO:0000313" key="2">
    <source>
        <dbReference type="EMBL" id="OHA18412.1"/>
    </source>
</evidence>
<organism evidence="2 3">
    <name type="scientific">Candidatus Taylorbacteria bacterium RIFCSPHIGHO2_01_FULL_46_22b</name>
    <dbReference type="NCBI Taxonomy" id="1802301"/>
    <lineage>
        <taxon>Bacteria</taxon>
        <taxon>Candidatus Tayloriibacteriota</taxon>
    </lineage>
</organism>
<reference evidence="2 3" key="1">
    <citation type="journal article" date="2016" name="Nat. Commun.">
        <title>Thousands of microbial genomes shed light on interconnected biogeochemical processes in an aquifer system.</title>
        <authorList>
            <person name="Anantharaman K."/>
            <person name="Brown C.T."/>
            <person name="Hug L.A."/>
            <person name="Sharon I."/>
            <person name="Castelle C.J."/>
            <person name="Probst A.J."/>
            <person name="Thomas B.C."/>
            <person name="Singh A."/>
            <person name="Wilkins M.J."/>
            <person name="Karaoz U."/>
            <person name="Brodie E.L."/>
            <person name="Williams K.H."/>
            <person name="Hubbard S.S."/>
            <person name="Banfield J.F."/>
        </authorList>
    </citation>
    <scope>NUCLEOTIDE SEQUENCE [LARGE SCALE GENOMIC DNA]</scope>
</reference>
<feature type="compositionally biased region" description="Polar residues" evidence="1">
    <location>
        <begin position="29"/>
        <end position="38"/>
    </location>
</feature>
<comment type="caution">
    <text evidence="2">The sequence shown here is derived from an EMBL/GenBank/DDBJ whole genome shotgun (WGS) entry which is preliminary data.</text>
</comment>
<dbReference type="AlphaFoldDB" id="A0A1G2M5S6"/>
<name>A0A1G2M5S6_9BACT</name>
<sequence length="70" mass="7782">MPNEGRGSGKREFPRGGEQQASEDERSTQRQQAAGTSVENREVLKIKLARLIPTILLRGYGRASFIPNNI</sequence>
<dbReference type="Proteomes" id="UP000178873">
    <property type="component" value="Unassembled WGS sequence"/>
</dbReference>
<protein>
    <submittedName>
        <fullName evidence="2">Uncharacterized protein</fullName>
    </submittedName>
</protein>
<dbReference type="STRING" id="1802301.A2664_00510"/>
<feature type="region of interest" description="Disordered" evidence="1">
    <location>
        <begin position="1"/>
        <end position="39"/>
    </location>
</feature>
<accession>A0A1G2M5S6</accession>
<dbReference type="EMBL" id="MHRF01000005">
    <property type="protein sequence ID" value="OHA18412.1"/>
    <property type="molecule type" value="Genomic_DNA"/>
</dbReference>
<proteinExistence type="predicted"/>
<evidence type="ECO:0000256" key="1">
    <source>
        <dbReference type="SAM" id="MobiDB-lite"/>
    </source>
</evidence>
<gene>
    <name evidence="2" type="ORF">A2664_00510</name>
</gene>